<reference evidence="1 2" key="1">
    <citation type="submission" date="2023-06" db="EMBL/GenBank/DDBJ databases">
        <title>Sporosarcina sp. nov., isolated from Korean tranditional fermented seafood 'Jeotgal'.</title>
        <authorList>
            <person name="Yang A.I."/>
            <person name="Shin N.-R."/>
        </authorList>
    </citation>
    <scope>NUCLEOTIDE SEQUENCE [LARGE SCALE GENOMIC DNA]</scope>
    <source>
        <strain evidence="1 2">T2O-4</strain>
    </source>
</reference>
<dbReference type="RefSeq" id="WP_317965007.1">
    <property type="nucleotide sequence ID" value="NZ_CP129118.1"/>
</dbReference>
<evidence type="ECO:0000313" key="2">
    <source>
        <dbReference type="Proteomes" id="UP001303902"/>
    </source>
</evidence>
<dbReference type="EMBL" id="CP129118">
    <property type="protein sequence ID" value="WOV86135.1"/>
    <property type="molecule type" value="Genomic_DNA"/>
</dbReference>
<evidence type="ECO:0008006" key="3">
    <source>
        <dbReference type="Google" id="ProtNLM"/>
    </source>
</evidence>
<sequence>MTYPSIPQHITGQTVAAPQTSVSLREGQMFHGQIKKLYPGQMAEVQIGNQKLMAKLEVPMKAGDAYYFQVKSTDPELQLKIVSGPVQASEGQTKQLSSLMDSMKLPNTQEMQDLLKHFMTNRIPVSRENLLAAENLLKSIPAELRTEALNAIQKVIELKLPLTQMNFNSLLTAEKKDGLHSILASLKTVITEDVSMDPKVKMTILESLESGHRGSLTAGTEKALLANAVLKLLDNTGLREEKFHVLQMLKQVGILPPQTSLANLQSVLHSAVLEFEMPEGEQSVRHPPVVSQVANSSVVPMQFSKTDTPQSAASLLNSWQSILKVASQTGSGEISQSINQLKSTIQNDPVLQQFVKVQLTTILDELAKMPSSELRSSGLSEQVSQGLVKVVAEQSQANPFRNDASFDLSKLLQTDGGVKMSALFRVIEQSSLPVSRELLQVTQTTVGQTVDGQVMKDTMQTIFQSLGINYEAGLLNRNTDAARTSELLKPQLVALLQDNSVSPTVREAAEAVVARMNGPIMQSVDTGMNQQVIMQLPIEMLGKRIDATVEWNGRLKDDGKIDPDFARIMFYLDLESIRKTVIDMQVQNRVVTVTVYNEDDRLKVIGAALQGKLKEGLESVDYRLSGISFKNFEEEKQLPSAKREIIHDQQGVDFRI</sequence>
<proteinExistence type="predicted"/>
<accession>A0ABZ0L1S9</accession>
<keyword evidence="2" id="KW-1185">Reference proteome</keyword>
<organism evidence="1 2">
    <name type="scientific">Sporosarcina oncorhynchi</name>
    <dbReference type="NCBI Taxonomy" id="3056444"/>
    <lineage>
        <taxon>Bacteria</taxon>
        <taxon>Bacillati</taxon>
        <taxon>Bacillota</taxon>
        <taxon>Bacilli</taxon>
        <taxon>Bacillales</taxon>
        <taxon>Caryophanaceae</taxon>
        <taxon>Sporosarcina</taxon>
    </lineage>
</organism>
<protein>
    <recommendedName>
        <fullName evidence="3">Flagellar hook-length control protein-like C-terminal domain-containing protein</fullName>
    </recommendedName>
</protein>
<name>A0ABZ0L1S9_9BACL</name>
<dbReference type="Proteomes" id="UP001303902">
    <property type="component" value="Chromosome"/>
</dbReference>
<gene>
    <name evidence="1" type="ORF">QWT69_09225</name>
</gene>
<evidence type="ECO:0000313" key="1">
    <source>
        <dbReference type="EMBL" id="WOV86135.1"/>
    </source>
</evidence>